<dbReference type="Proteomes" id="UP001054945">
    <property type="component" value="Unassembled WGS sequence"/>
</dbReference>
<dbReference type="EMBL" id="BPLR01021263">
    <property type="protein sequence ID" value="GIX87754.1"/>
    <property type="molecule type" value="Genomic_DNA"/>
</dbReference>
<organism evidence="1 2">
    <name type="scientific">Caerostris extrusa</name>
    <name type="common">Bark spider</name>
    <name type="synonym">Caerostris bankana</name>
    <dbReference type="NCBI Taxonomy" id="172846"/>
    <lineage>
        <taxon>Eukaryota</taxon>
        <taxon>Metazoa</taxon>
        <taxon>Ecdysozoa</taxon>
        <taxon>Arthropoda</taxon>
        <taxon>Chelicerata</taxon>
        <taxon>Arachnida</taxon>
        <taxon>Araneae</taxon>
        <taxon>Araneomorphae</taxon>
        <taxon>Entelegynae</taxon>
        <taxon>Araneoidea</taxon>
        <taxon>Araneidae</taxon>
        <taxon>Caerostris</taxon>
    </lineage>
</organism>
<accession>A0AAV4NTL3</accession>
<reference evidence="1 2" key="1">
    <citation type="submission" date="2021-06" db="EMBL/GenBank/DDBJ databases">
        <title>Caerostris extrusa draft genome.</title>
        <authorList>
            <person name="Kono N."/>
            <person name="Arakawa K."/>
        </authorList>
    </citation>
    <scope>NUCLEOTIDE SEQUENCE [LARGE SCALE GENOMIC DNA]</scope>
</reference>
<protein>
    <submittedName>
        <fullName evidence="1">Uncharacterized protein</fullName>
    </submittedName>
</protein>
<keyword evidence="2" id="KW-1185">Reference proteome</keyword>
<name>A0AAV4NTL3_CAEEX</name>
<proteinExistence type="predicted"/>
<dbReference type="AlphaFoldDB" id="A0AAV4NTL3"/>
<evidence type="ECO:0000313" key="1">
    <source>
        <dbReference type="EMBL" id="GIX87754.1"/>
    </source>
</evidence>
<gene>
    <name evidence="1" type="ORF">CEXT_754591</name>
</gene>
<evidence type="ECO:0000313" key="2">
    <source>
        <dbReference type="Proteomes" id="UP001054945"/>
    </source>
</evidence>
<sequence>MCALPSSTPSMGGWKESNSFDVPIGFHPLMETWCKKTIPCFISSLSSMVLSVRPGSQLLSSSLKQSTNPRNPLS</sequence>
<comment type="caution">
    <text evidence="1">The sequence shown here is derived from an EMBL/GenBank/DDBJ whole genome shotgun (WGS) entry which is preliminary data.</text>
</comment>